<dbReference type="Proteomes" id="UP000315389">
    <property type="component" value="Unassembled WGS sequence"/>
</dbReference>
<dbReference type="EMBL" id="VFOS01000001">
    <property type="protein sequence ID" value="TQL64119.1"/>
    <property type="molecule type" value="Genomic_DNA"/>
</dbReference>
<evidence type="ECO:0000313" key="2">
    <source>
        <dbReference type="Proteomes" id="UP000315389"/>
    </source>
</evidence>
<name>A0A542ZUZ2_RARFA</name>
<proteinExistence type="predicted"/>
<evidence type="ECO:0000313" key="1">
    <source>
        <dbReference type="EMBL" id="TQL64119.1"/>
    </source>
</evidence>
<accession>A0A542ZUZ2</accession>
<organism evidence="1 2">
    <name type="scientific">Rarobacter faecitabidus</name>
    <dbReference type="NCBI Taxonomy" id="13243"/>
    <lineage>
        <taxon>Bacteria</taxon>
        <taxon>Bacillati</taxon>
        <taxon>Actinomycetota</taxon>
        <taxon>Actinomycetes</taxon>
        <taxon>Micrococcales</taxon>
        <taxon>Rarobacteraceae</taxon>
        <taxon>Rarobacter</taxon>
    </lineage>
</organism>
<keyword evidence="2" id="KW-1185">Reference proteome</keyword>
<dbReference type="AlphaFoldDB" id="A0A542ZUZ2"/>
<gene>
    <name evidence="1" type="ORF">FB461_0610</name>
</gene>
<comment type="caution">
    <text evidence="1">The sequence shown here is derived from an EMBL/GenBank/DDBJ whole genome shotgun (WGS) entry which is preliminary data.</text>
</comment>
<sequence length="69" mass="7728">MRTGDSRETRIPPDDHTLSGDVGIDLFASVTLPDLVGIAGEARLSFHPAERRRIDRTVRSRQLLDDEQV</sequence>
<protein>
    <submittedName>
        <fullName evidence="1">Uncharacterized protein</fullName>
    </submittedName>
</protein>
<reference evidence="1 2" key="1">
    <citation type="submission" date="2019-06" db="EMBL/GenBank/DDBJ databases">
        <title>Sequencing the genomes of 1000 actinobacteria strains.</title>
        <authorList>
            <person name="Klenk H.-P."/>
        </authorList>
    </citation>
    <scope>NUCLEOTIDE SEQUENCE [LARGE SCALE GENOMIC DNA]</scope>
    <source>
        <strain evidence="1 2">DSM 4813</strain>
    </source>
</reference>